<evidence type="ECO:0000256" key="2">
    <source>
        <dbReference type="ARBA" id="ARBA00022679"/>
    </source>
</evidence>
<dbReference type="PANTHER" id="PTHR11783">
    <property type="entry name" value="SULFOTRANSFERASE SULT"/>
    <property type="match status" value="1"/>
</dbReference>
<name>A0A0M3IGJ7_ASCLU</name>
<organism evidence="5 6">
    <name type="scientific">Ascaris lumbricoides</name>
    <name type="common">Giant roundworm</name>
    <dbReference type="NCBI Taxonomy" id="6252"/>
    <lineage>
        <taxon>Eukaryota</taxon>
        <taxon>Metazoa</taxon>
        <taxon>Ecdysozoa</taxon>
        <taxon>Nematoda</taxon>
        <taxon>Chromadorea</taxon>
        <taxon>Rhabditida</taxon>
        <taxon>Spirurina</taxon>
        <taxon>Ascaridomorpha</taxon>
        <taxon>Ascaridoidea</taxon>
        <taxon>Ascarididae</taxon>
        <taxon>Ascaris</taxon>
    </lineage>
</organism>
<dbReference type="WBParaSite" id="ALUE_0001743301-mRNA-1">
    <property type="protein sequence ID" value="ALUE_0001743301-mRNA-1"/>
    <property type="gene ID" value="ALUE_0001743301"/>
</dbReference>
<comment type="similarity">
    <text evidence="1">Belongs to the sulfotransferase 1 family.</text>
</comment>
<dbReference type="GO" id="GO:0008146">
    <property type="term" value="F:sulfotransferase activity"/>
    <property type="evidence" value="ECO:0007669"/>
    <property type="project" value="InterPro"/>
</dbReference>
<dbReference type="AlphaFoldDB" id="A0A0M3IGJ7"/>
<feature type="domain" description="Sulfotransferase" evidence="4">
    <location>
        <begin position="75"/>
        <end position="317"/>
    </location>
</feature>
<keyword evidence="5" id="KW-1185">Reference proteome</keyword>
<dbReference type="InterPro" id="IPR000863">
    <property type="entry name" value="Sulfotransferase_dom"/>
</dbReference>
<feature type="compositionally biased region" description="Low complexity" evidence="3">
    <location>
        <begin position="370"/>
        <end position="381"/>
    </location>
</feature>
<dbReference type="SUPFAM" id="SSF52540">
    <property type="entry name" value="P-loop containing nucleoside triphosphate hydrolases"/>
    <property type="match status" value="1"/>
</dbReference>
<dbReference type="InterPro" id="IPR027417">
    <property type="entry name" value="P-loop_NTPase"/>
</dbReference>
<sequence>MAPLSTRSRRLCLTDSELPSTERNPSPPCSPEVQETAFVFQEPGLPKQSRIDGEIWPPIFKPAFVRSAKKLKLRDDDVLVCTYPKCGTTWIQHICSQLMSDNYGPNVGHGKELCVTSPMIERMGAKFAENLEGRRLLKTHFAWHNLPKNSNAKYIFAVRNPKDCLTSYFFHNRNFKIYDFEYGQFSDFFELFLGENIAFGNYFNHLLSWLPHISDENVLFLKYEDMFADLREAVIKIGHFLGGKAAEMVNNEEILQRIIDSSTLSSMKKDQWRWFPENNLHQNTFIRKGGSRDWKNYFTREQSDRLDAIFGEQLGGTVAENWWIEEMAWDVEEEISEDEGIQMEIFEADPEPSRLESSIPHSTLYEESIVSNKESSYSNSSTPTRHDSLLDMDRLNIPSSAELWRARLSSLSSQSSGIASLSSSLCSSIYSL</sequence>
<evidence type="ECO:0000259" key="4">
    <source>
        <dbReference type="Pfam" id="PF00685"/>
    </source>
</evidence>
<proteinExistence type="inferred from homology"/>
<evidence type="ECO:0000313" key="6">
    <source>
        <dbReference type="WBParaSite" id="ALUE_0001743301-mRNA-1"/>
    </source>
</evidence>
<evidence type="ECO:0000256" key="3">
    <source>
        <dbReference type="SAM" id="MobiDB-lite"/>
    </source>
</evidence>
<evidence type="ECO:0000313" key="5">
    <source>
        <dbReference type="Proteomes" id="UP000036681"/>
    </source>
</evidence>
<feature type="region of interest" description="Disordered" evidence="3">
    <location>
        <begin position="370"/>
        <end position="391"/>
    </location>
</feature>
<evidence type="ECO:0000256" key="1">
    <source>
        <dbReference type="ARBA" id="ARBA00005771"/>
    </source>
</evidence>
<dbReference type="Proteomes" id="UP000036681">
    <property type="component" value="Unplaced"/>
</dbReference>
<reference evidence="6" key="1">
    <citation type="submission" date="2017-02" db="UniProtKB">
        <authorList>
            <consortium name="WormBaseParasite"/>
        </authorList>
    </citation>
    <scope>IDENTIFICATION</scope>
</reference>
<dbReference type="Gene3D" id="3.40.50.300">
    <property type="entry name" value="P-loop containing nucleotide triphosphate hydrolases"/>
    <property type="match status" value="1"/>
</dbReference>
<dbReference type="Pfam" id="PF00685">
    <property type="entry name" value="Sulfotransfer_1"/>
    <property type="match status" value="1"/>
</dbReference>
<keyword evidence="2" id="KW-0808">Transferase</keyword>
<protein>
    <submittedName>
        <fullName evidence="6">Sulfotransfer_1 domain-containing protein</fullName>
    </submittedName>
</protein>
<accession>A0A0M3IGJ7</accession>